<dbReference type="AlphaFoldDB" id="A0AAW1V6P0"/>
<accession>A0AAW1V6P0</accession>
<keyword evidence="3" id="KW-1185">Reference proteome</keyword>
<feature type="region of interest" description="Disordered" evidence="1">
    <location>
        <begin position="90"/>
        <end position="113"/>
    </location>
</feature>
<evidence type="ECO:0000313" key="3">
    <source>
        <dbReference type="Proteomes" id="UP001431783"/>
    </source>
</evidence>
<dbReference type="EMBL" id="JARQZJ010000121">
    <property type="protein sequence ID" value="KAK9888412.1"/>
    <property type="molecule type" value="Genomic_DNA"/>
</dbReference>
<comment type="caution">
    <text evidence="2">The sequence shown here is derived from an EMBL/GenBank/DDBJ whole genome shotgun (WGS) entry which is preliminary data.</text>
</comment>
<protein>
    <submittedName>
        <fullName evidence="2">Uncharacterized protein</fullName>
    </submittedName>
</protein>
<name>A0AAW1V6P0_9CUCU</name>
<feature type="region of interest" description="Disordered" evidence="1">
    <location>
        <begin position="43"/>
        <end position="62"/>
    </location>
</feature>
<evidence type="ECO:0000313" key="2">
    <source>
        <dbReference type="EMBL" id="KAK9888412.1"/>
    </source>
</evidence>
<sequence length="164" mass="18411">MVTTYALTVQLLRKKARFNAEHPENDQFIRRIGGKFYHQKHERSPATISGHPPLWRTAGSGERSSGCHMRLSASHSQISYANGGGGRDGVAHIGGGVTSKGRTIHRDQSTQTPENIAKETRNCKLKSLKLQLNNVPSNLTNFRWKFYFADKSLNKEFEISPTFL</sequence>
<reference evidence="2 3" key="1">
    <citation type="submission" date="2023-03" db="EMBL/GenBank/DDBJ databases">
        <title>Genome insight into feeding habits of ladybird beetles.</title>
        <authorList>
            <person name="Li H.-S."/>
            <person name="Huang Y.-H."/>
            <person name="Pang H."/>
        </authorList>
    </citation>
    <scope>NUCLEOTIDE SEQUENCE [LARGE SCALE GENOMIC DNA]</scope>
    <source>
        <strain evidence="2">SYSU_2023b</strain>
        <tissue evidence="2">Whole body</tissue>
    </source>
</reference>
<evidence type="ECO:0000256" key="1">
    <source>
        <dbReference type="SAM" id="MobiDB-lite"/>
    </source>
</evidence>
<gene>
    <name evidence="2" type="ORF">WA026_000661</name>
</gene>
<organism evidence="2 3">
    <name type="scientific">Henosepilachna vigintioctopunctata</name>
    <dbReference type="NCBI Taxonomy" id="420089"/>
    <lineage>
        <taxon>Eukaryota</taxon>
        <taxon>Metazoa</taxon>
        <taxon>Ecdysozoa</taxon>
        <taxon>Arthropoda</taxon>
        <taxon>Hexapoda</taxon>
        <taxon>Insecta</taxon>
        <taxon>Pterygota</taxon>
        <taxon>Neoptera</taxon>
        <taxon>Endopterygota</taxon>
        <taxon>Coleoptera</taxon>
        <taxon>Polyphaga</taxon>
        <taxon>Cucujiformia</taxon>
        <taxon>Coccinelloidea</taxon>
        <taxon>Coccinellidae</taxon>
        <taxon>Epilachninae</taxon>
        <taxon>Epilachnini</taxon>
        <taxon>Henosepilachna</taxon>
    </lineage>
</organism>
<proteinExistence type="predicted"/>
<dbReference type="Proteomes" id="UP001431783">
    <property type="component" value="Unassembled WGS sequence"/>
</dbReference>